<proteinExistence type="predicted"/>
<evidence type="ECO:0000256" key="4">
    <source>
        <dbReference type="SAM" id="SignalP"/>
    </source>
</evidence>
<dbReference type="KEGG" id="gfo:GFO_3162"/>
<evidence type="ECO:0000256" key="3">
    <source>
        <dbReference type="ARBA" id="ARBA00023237"/>
    </source>
</evidence>
<dbReference type="InterPro" id="IPR036942">
    <property type="entry name" value="Beta-barrel_TonB_sf"/>
</dbReference>
<organism evidence="5 6">
    <name type="scientific">Christiangramia forsetii (strain DSM 17595 / CGMCC 1.15422 / KT0803)</name>
    <name type="common">Gramella forsetii</name>
    <dbReference type="NCBI Taxonomy" id="411154"/>
    <lineage>
        <taxon>Bacteria</taxon>
        <taxon>Pseudomonadati</taxon>
        <taxon>Bacteroidota</taxon>
        <taxon>Flavobacteriia</taxon>
        <taxon>Flavobacteriales</taxon>
        <taxon>Flavobacteriaceae</taxon>
        <taxon>Christiangramia</taxon>
    </lineage>
</organism>
<keyword evidence="2" id="KW-0472">Membrane</keyword>
<keyword evidence="4" id="KW-0732">Signal</keyword>
<evidence type="ECO:0000313" key="5">
    <source>
        <dbReference type="EMBL" id="CAL68106.1"/>
    </source>
</evidence>
<feature type="signal peptide" evidence="4">
    <location>
        <begin position="1"/>
        <end position="20"/>
    </location>
</feature>
<dbReference type="eggNOG" id="COG1629">
    <property type="taxonomic scope" value="Bacteria"/>
</dbReference>
<accession>A0M661</accession>
<dbReference type="GO" id="GO:0030246">
    <property type="term" value="F:carbohydrate binding"/>
    <property type="evidence" value="ECO:0007669"/>
    <property type="project" value="InterPro"/>
</dbReference>
<dbReference type="GO" id="GO:0009279">
    <property type="term" value="C:cell outer membrane"/>
    <property type="evidence" value="ECO:0007669"/>
    <property type="project" value="UniProtKB-SubCell"/>
</dbReference>
<gene>
    <name evidence="5" type="ordered locus">GFO_3162</name>
</gene>
<dbReference type="HOGENOM" id="CLU_316392_0_0_10"/>
<feature type="chain" id="PRO_5002627109" evidence="4">
    <location>
        <begin position="21"/>
        <end position="938"/>
    </location>
</feature>
<dbReference type="Proteomes" id="UP000000755">
    <property type="component" value="Chromosome"/>
</dbReference>
<protein>
    <submittedName>
        <fullName evidence="5">TonB-dependent outer membrane receptor</fullName>
    </submittedName>
</protein>
<sequence>MYIKVILVFMAMLLGTSMNSQQITLGGKFADAFTEVPLPQVKVSIESLFAETFSKSNGEFRLELNDIAPGEYILKIDKSGYLLKRIPISISSEDKLMEIILLQPDPAFEQIHQNTISLSDAELLSDESEFDNIAGILQSTRDVFLNAAAFDFSQTFFRPRGLGSEYGKILINGLEMNKMLDGRPQWANWGGLNDVQRNQVFSNGISANDFQFGGLGGTTNIIMRASKYQKGGRISLAGSNRSYTGRIMATYASGEERNDWYYAVSLGRRFAEEGYIDGTVYDANSFFVSIEKKLGEKHSLNFSGIYTPNIRGRSAAITEEVLDLKGRTYNPYWGIQDGEIRNARLREVKEPVLMLNHFWSVSEKTKLNSSISYQFGEISNSRIDYGGTRLNIANGQHSFIGGGANPDPSYYQKLPSYFLRFENGQNYEASYRSRNEIIADGQLDWKSLYQANTVNSQNSIYALSEDVNNDTQFSFNSNLDWNLYDNLKLTSAVRYQNLKSGNFARIKDLLGGEQFLDIDVFVQDNPGEISGLSAQSDLKNLNRLVAEGDRYKYNYEINAEETEFFSQLQWISKRTELYLAGNLERINYQRTGKYQNGIFSENSLGASEIPEFLNFGIKSGATYKFSGRQNLEINTGYLTKAPGFRNAFINPRQNNFLVDNMASEKILTGDISYRYRASFLNFRLTGYISEIKDVTEISYYYADGLSGLERENTTAFVQEVLSRMDKKYYGLEVGVESQITSTIKLKSAIAIGEYIYANNPELSLNSASFQGSLDYGKANLKNYHLPGGPQTAAQIGFEYRDPDFWWFGITLNYFANGFVDINPLTRTVNFQQDYDGLPLLDYNPEIASEILRQEKFDDYFLTNMVGGKSWRIKDKYLGTFISLSNIFDTFYKSGGYEQARNSNFRSLKEDLDRESPLFSNKYWYGQGTTFFANVYLRF</sequence>
<dbReference type="InterPro" id="IPR013784">
    <property type="entry name" value="Carb-bd-like_fold"/>
</dbReference>
<dbReference type="EMBL" id="CU207366">
    <property type="protein sequence ID" value="CAL68106.1"/>
    <property type="molecule type" value="Genomic_DNA"/>
</dbReference>
<dbReference type="SUPFAM" id="SSF56935">
    <property type="entry name" value="Porins"/>
    <property type="match status" value="1"/>
</dbReference>
<keyword evidence="5" id="KW-0675">Receptor</keyword>
<keyword evidence="3" id="KW-0998">Cell outer membrane</keyword>
<evidence type="ECO:0000256" key="1">
    <source>
        <dbReference type="ARBA" id="ARBA00004442"/>
    </source>
</evidence>
<evidence type="ECO:0000313" key="6">
    <source>
        <dbReference type="Proteomes" id="UP000000755"/>
    </source>
</evidence>
<dbReference type="Gene3D" id="2.40.170.20">
    <property type="entry name" value="TonB-dependent receptor, beta-barrel domain"/>
    <property type="match status" value="2"/>
</dbReference>
<dbReference type="SUPFAM" id="SSF49452">
    <property type="entry name" value="Starch-binding domain-like"/>
    <property type="match status" value="1"/>
</dbReference>
<dbReference type="STRING" id="411154.GFO_3162"/>
<dbReference type="AlphaFoldDB" id="A0M661"/>
<reference evidence="5 6" key="1">
    <citation type="journal article" date="2006" name="Environ. Microbiol.">
        <title>Whole genome analysis of the marine Bacteroidetes'Gramella forsetii' reveals adaptations to degradation of polymeric organic matter.</title>
        <authorList>
            <person name="Bauer M."/>
            <person name="Kube M."/>
            <person name="Teeling H."/>
            <person name="Richter M."/>
            <person name="Lombardot T."/>
            <person name="Allers E."/>
            <person name="Wuerdemann C.A."/>
            <person name="Quast C."/>
            <person name="Kuhl H."/>
            <person name="Knaust F."/>
            <person name="Woebken D."/>
            <person name="Bischof K."/>
            <person name="Mussmann M."/>
            <person name="Choudhuri J.V."/>
            <person name="Meyer F."/>
            <person name="Reinhardt R."/>
            <person name="Amann R.I."/>
            <person name="Gloeckner F.O."/>
        </authorList>
    </citation>
    <scope>NUCLEOTIDE SEQUENCE [LARGE SCALE GENOMIC DNA]</scope>
    <source>
        <strain evidence="5 6">KT0803</strain>
    </source>
</reference>
<name>A0M661_CHRFK</name>
<evidence type="ECO:0000256" key="2">
    <source>
        <dbReference type="ARBA" id="ARBA00023136"/>
    </source>
</evidence>
<comment type="subcellular location">
    <subcellularLocation>
        <location evidence="1">Cell outer membrane</location>
    </subcellularLocation>
</comment>
<dbReference type="Gene3D" id="2.60.40.1120">
    <property type="entry name" value="Carboxypeptidase-like, regulatory domain"/>
    <property type="match status" value="1"/>
</dbReference>